<sequence>MMVSRDGTDHVLMSTSAGRAAGSRTPQLPKRYLPFPYATLQFFAPDEYHRPPAPDGRRITGDELADALVIKTPVHLHATPCDLNNVVETLEGTSRKTTQDQEKLILISQYYRWMLKILPCKSAVLMIVSGQQICERLRVLIEDEINQKLLYVTEDDIKAPPCFSGDGLLACLDETLIAIKAPHSTTLEVPDPDEVSNYLQRYMIVLRSTMGLIDV</sequence>
<dbReference type="GO" id="GO:0000981">
    <property type="term" value="F:DNA-binding transcription factor activity, RNA polymerase II-specific"/>
    <property type="evidence" value="ECO:0007669"/>
    <property type="project" value="TreeGrafter"/>
</dbReference>
<dbReference type="AlphaFoldDB" id="A0A4S8JWY6"/>
<reference evidence="7 8" key="1">
    <citation type="journal article" date="2019" name="Nat. Plants">
        <title>Genome sequencing of Musa balbisiana reveals subgenome evolution and function divergence in polyploid bananas.</title>
        <authorList>
            <person name="Yao X."/>
        </authorList>
    </citation>
    <scope>NUCLEOTIDE SEQUENCE [LARGE SCALE GENOMIC DNA]</scope>
    <source>
        <strain evidence="8">cv. DH-PKW</strain>
        <tissue evidence="7">Leaves</tissue>
    </source>
</reference>
<dbReference type="STRING" id="52838.A0A4S8JWY6"/>
<dbReference type="PANTHER" id="PTHR12081:SF18">
    <property type="entry name" value="TRANSCRIPTION FACTOR E2F2-RELATED"/>
    <property type="match status" value="1"/>
</dbReference>
<dbReference type="PANTHER" id="PTHR12081">
    <property type="entry name" value="TRANSCRIPTION FACTOR E2F"/>
    <property type="match status" value="1"/>
</dbReference>
<dbReference type="InterPro" id="IPR015633">
    <property type="entry name" value="E2F"/>
</dbReference>
<dbReference type="CDD" id="cd14660">
    <property type="entry name" value="E2F_DD"/>
    <property type="match status" value="1"/>
</dbReference>
<dbReference type="GO" id="GO:0090575">
    <property type="term" value="C:RNA polymerase II transcription regulator complex"/>
    <property type="evidence" value="ECO:0007669"/>
    <property type="project" value="TreeGrafter"/>
</dbReference>
<dbReference type="Proteomes" id="UP000317650">
    <property type="component" value="Chromosome 5"/>
</dbReference>
<dbReference type="GO" id="GO:0046983">
    <property type="term" value="F:protein dimerization activity"/>
    <property type="evidence" value="ECO:0007669"/>
    <property type="project" value="InterPro"/>
</dbReference>
<name>A0A4S8JWY6_MUSBA</name>
<evidence type="ECO:0000256" key="4">
    <source>
        <dbReference type="ARBA" id="ARBA00023163"/>
    </source>
</evidence>
<evidence type="ECO:0000256" key="5">
    <source>
        <dbReference type="SAM" id="MobiDB-lite"/>
    </source>
</evidence>
<protein>
    <recommendedName>
        <fullName evidence="6">E2F transcription factor CC-MB domain-containing protein</fullName>
    </recommendedName>
</protein>
<comment type="caution">
    <text evidence="7">The sequence shown here is derived from an EMBL/GenBank/DDBJ whole genome shotgun (WGS) entry which is preliminary data.</text>
</comment>
<keyword evidence="2" id="KW-0805">Transcription regulation</keyword>
<evidence type="ECO:0000256" key="1">
    <source>
        <dbReference type="ARBA" id="ARBA00010940"/>
    </source>
</evidence>
<dbReference type="EMBL" id="PYDT01000003">
    <property type="protein sequence ID" value="THU66793.1"/>
    <property type="molecule type" value="Genomic_DNA"/>
</dbReference>
<feature type="domain" description="E2F transcription factor CC-MB" evidence="6">
    <location>
        <begin position="133"/>
        <end position="215"/>
    </location>
</feature>
<keyword evidence="8" id="KW-1185">Reference proteome</keyword>
<proteinExistence type="inferred from homology"/>
<evidence type="ECO:0000256" key="3">
    <source>
        <dbReference type="ARBA" id="ARBA00023125"/>
    </source>
</evidence>
<evidence type="ECO:0000313" key="8">
    <source>
        <dbReference type="Proteomes" id="UP000317650"/>
    </source>
</evidence>
<dbReference type="Gene3D" id="6.10.250.540">
    <property type="match status" value="1"/>
</dbReference>
<organism evidence="7 8">
    <name type="scientific">Musa balbisiana</name>
    <name type="common">Banana</name>
    <dbReference type="NCBI Taxonomy" id="52838"/>
    <lineage>
        <taxon>Eukaryota</taxon>
        <taxon>Viridiplantae</taxon>
        <taxon>Streptophyta</taxon>
        <taxon>Embryophyta</taxon>
        <taxon>Tracheophyta</taxon>
        <taxon>Spermatophyta</taxon>
        <taxon>Magnoliopsida</taxon>
        <taxon>Liliopsida</taxon>
        <taxon>Zingiberales</taxon>
        <taxon>Musaceae</taxon>
        <taxon>Musa</taxon>
    </lineage>
</organism>
<comment type="similarity">
    <text evidence="1">Belongs to the E2F/DP family.</text>
</comment>
<evidence type="ECO:0000259" key="6">
    <source>
        <dbReference type="Pfam" id="PF16421"/>
    </source>
</evidence>
<dbReference type="InterPro" id="IPR032198">
    <property type="entry name" value="E2F_CC-MB"/>
</dbReference>
<gene>
    <name evidence="7" type="ORF">C4D60_Mb05t17950</name>
</gene>
<dbReference type="GO" id="GO:0000978">
    <property type="term" value="F:RNA polymerase II cis-regulatory region sequence-specific DNA binding"/>
    <property type="evidence" value="ECO:0007669"/>
    <property type="project" value="InterPro"/>
</dbReference>
<dbReference type="SUPFAM" id="SSF144074">
    <property type="entry name" value="E2F-DP heterodimerization region"/>
    <property type="match status" value="1"/>
</dbReference>
<dbReference type="InterPro" id="IPR037241">
    <property type="entry name" value="E2F-DP_heterodim"/>
</dbReference>
<evidence type="ECO:0000256" key="2">
    <source>
        <dbReference type="ARBA" id="ARBA00023015"/>
    </source>
</evidence>
<evidence type="ECO:0000313" key="7">
    <source>
        <dbReference type="EMBL" id="THU66793.1"/>
    </source>
</evidence>
<dbReference type="Pfam" id="PF16421">
    <property type="entry name" value="E2F_CC-MB"/>
    <property type="match status" value="1"/>
</dbReference>
<feature type="region of interest" description="Disordered" evidence="5">
    <location>
        <begin position="1"/>
        <end position="25"/>
    </location>
</feature>
<keyword evidence="4" id="KW-0804">Transcription</keyword>
<accession>A0A4S8JWY6</accession>
<keyword evidence="3" id="KW-0238">DNA-binding</keyword>